<evidence type="ECO:0000313" key="1">
    <source>
        <dbReference type="EMBL" id="EHG98938.1"/>
    </source>
</evidence>
<dbReference type="STRING" id="762968.HMPREF9441_03081"/>
<protein>
    <submittedName>
        <fullName evidence="1">Uncharacterized protein</fullName>
    </submittedName>
</protein>
<organism evidence="1 2">
    <name type="scientific">Paraprevotella clara YIT 11840</name>
    <dbReference type="NCBI Taxonomy" id="762968"/>
    <lineage>
        <taxon>Bacteria</taxon>
        <taxon>Pseudomonadati</taxon>
        <taxon>Bacteroidota</taxon>
        <taxon>Bacteroidia</taxon>
        <taxon>Bacteroidales</taxon>
        <taxon>Prevotellaceae</taxon>
        <taxon>Paraprevotella</taxon>
    </lineage>
</organism>
<dbReference type="EMBL" id="AFFY01000047">
    <property type="protein sequence ID" value="EHG98938.1"/>
    <property type="molecule type" value="Genomic_DNA"/>
</dbReference>
<reference evidence="1 2" key="1">
    <citation type="submission" date="2011-03" db="EMBL/GenBank/DDBJ databases">
        <authorList>
            <person name="Weinstock G."/>
            <person name="Sodergren E."/>
            <person name="Clifton S."/>
            <person name="Fulton L."/>
            <person name="Fulton B."/>
            <person name="Courtney L."/>
            <person name="Fronick C."/>
            <person name="Harrison M."/>
            <person name="Strong C."/>
            <person name="Farmer C."/>
            <person name="Delahaunty K."/>
            <person name="Markovic C."/>
            <person name="Hall O."/>
            <person name="Minx P."/>
            <person name="Tomlinson C."/>
            <person name="Mitreva M."/>
            <person name="Hou S."/>
            <person name="Chen J."/>
            <person name="Wollam A."/>
            <person name="Pepin K.H."/>
            <person name="Johnson M."/>
            <person name="Bhonagiri V."/>
            <person name="Zhang X."/>
            <person name="Suruliraj S."/>
            <person name="Warren W."/>
            <person name="Chinwalla A."/>
            <person name="Mardis E.R."/>
            <person name="Wilson R.K."/>
        </authorList>
    </citation>
    <scope>NUCLEOTIDE SEQUENCE [LARGE SCALE GENOMIC DNA]</scope>
    <source>
        <strain evidence="1 2">YIT 11840</strain>
    </source>
</reference>
<sequence length="78" mass="9530">MWRWSCGNLFWIYFYSPRIHLSWWMRGDFFLSSRVSCFVFFQGEVQKNKRKRSYGQIIFISFTVEYAVKCSRMSVFVG</sequence>
<keyword evidence="2" id="KW-1185">Reference proteome</keyword>
<dbReference type="AlphaFoldDB" id="G5SUM1"/>
<dbReference type="HOGENOM" id="CLU_2618808_0_0_10"/>
<gene>
    <name evidence="1" type="ORF">HMPREF9441_03081</name>
</gene>
<comment type="caution">
    <text evidence="1">The sequence shown here is derived from an EMBL/GenBank/DDBJ whole genome shotgun (WGS) entry which is preliminary data.</text>
</comment>
<accession>G5SUM1</accession>
<evidence type="ECO:0000313" key="2">
    <source>
        <dbReference type="Proteomes" id="UP000003598"/>
    </source>
</evidence>
<proteinExistence type="predicted"/>
<name>G5SUM1_9BACT</name>
<dbReference type="Proteomes" id="UP000003598">
    <property type="component" value="Unassembled WGS sequence"/>
</dbReference>